<evidence type="ECO:0000313" key="1">
    <source>
        <dbReference type="EMBL" id="KAJ4359847.1"/>
    </source>
</evidence>
<dbReference type="Pfam" id="PF11578">
    <property type="entry name" value="DUF3237"/>
    <property type="match status" value="1"/>
</dbReference>
<dbReference type="Proteomes" id="UP001140513">
    <property type="component" value="Unassembled WGS sequence"/>
</dbReference>
<sequence>MRQPQFRFLYRMQCQVAKEEFDVGAPHKTGWIRSIVNILSGQIRGPNIEAEILPGGADWAQVVEGTHSMKLDARYVAKTNDGHYLYIESAGLYRPGPGTAYAQSDQTQAPPRTVTQDDVEFFTRVRIEAGQGPYNWLNGLVSFGVLVCEGETIVLDAYHLTNFADKSPEDVVAKASR</sequence>
<dbReference type="RefSeq" id="XP_056076049.1">
    <property type="nucleotide sequence ID" value="XM_056209227.1"/>
</dbReference>
<dbReference type="OrthoDB" id="2544694at2759"/>
<evidence type="ECO:0000313" key="2">
    <source>
        <dbReference type="Proteomes" id="UP001140513"/>
    </source>
</evidence>
<name>A0A9W8XWQ3_9PLEO</name>
<dbReference type="EMBL" id="JAPEUX010000001">
    <property type="protein sequence ID" value="KAJ4359847.1"/>
    <property type="molecule type" value="Genomic_DNA"/>
</dbReference>
<dbReference type="AlphaFoldDB" id="A0A9W8XWQ3"/>
<accession>A0A9W8XWQ3</accession>
<reference evidence="1" key="1">
    <citation type="submission" date="2022-10" db="EMBL/GenBank/DDBJ databases">
        <title>Tapping the CABI collections for fungal endophytes: first genome assemblies for Collariella, Neodidymelliopsis, Ascochyta clinopodiicola, Didymella pomorum, Didymosphaeria variabile, Neocosmospora piperis and Neocucurbitaria cava.</title>
        <authorList>
            <person name="Hill R."/>
        </authorList>
    </citation>
    <scope>NUCLEOTIDE SEQUENCE</scope>
    <source>
        <strain evidence="1">IMI 356815</strain>
    </source>
</reference>
<dbReference type="Gene3D" id="2.40.160.20">
    <property type="match status" value="1"/>
</dbReference>
<organism evidence="1 2">
    <name type="scientific">Didymosphaeria variabile</name>
    <dbReference type="NCBI Taxonomy" id="1932322"/>
    <lineage>
        <taxon>Eukaryota</taxon>
        <taxon>Fungi</taxon>
        <taxon>Dikarya</taxon>
        <taxon>Ascomycota</taxon>
        <taxon>Pezizomycotina</taxon>
        <taxon>Dothideomycetes</taxon>
        <taxon>Pleosporomycetidae</taxon>
        <taxon>Pleosporales</taxon>
        <taxon>Massarineae</taxon>
        <taxon>Didymosphaeriaceae</taxon>
        <taxon>Didymosphaeria</taxon>
    </lineage>
</organism>
<dbReference type="PANTHER" id="PTHR37315:SF1">
    <property type="entry name" value="UPF0311 PROTEIN BLR7842"/>
    <property type="match status" value="1"/>
</dbReference>
<dbReference type="InterPro" id="IPR020915">
    <property type="entry name" value="UPF0311"/>
</dbReference>
<dbReference type="PANTHER" id="PTHR37315">
    <property type="entry name" value="UPF0311 PROTEIN BLR7842"/>
    <property type="match status" value="1"/>
</dbReference>
<proteinExistence type="predicted"/>
<protein>
    <submittedName>
        <fullName evidence="1">Uncharacterized protein</fullName>
    </submittedName>
</protein>
<gene>
    <name evidence="1" type="ORF">N0V89_000403</name>
</gene>
<dbReference type="GeneID" id="80903933"/>
<keyword evidence="2" id="KW-1185">Reference proteome</keyword>
<comment type="caution">
    <text evidence="1">The sequence shown here is derived from an EMBL/GenBank/DDBJ whole genome shotgun (WGS) entry which is preliminary data.</text>
</comment>